<sequence length="221" mass="24311">MRLRIKYSKTGQMAFLGHLEMLRLWQRAMRRAGLPVAMSHGFNPHPRLAFGPALALGLESLAEYLDVELAADREPDRVQVELQAQLPPGLEILLVRTIPDQAPALTAVIDVAAYRVNWLEEIDPGLLQQRVGALLARPEVPVRRTGRDGRPRVKDIRPGILKLVLDPSPDLAMLLQCGPAGSIRPEEVLKALALEAPARVVRTGLFARRGDDLLAPEDISG</sequence>
<evidence type="ECO:0000313" key="2">
    <source>
        <dbReference type="EMBL" id="OIQ61526.1"/>
    </source>
</evidence>
<evidence type="ECO:0000259" key="1">
    <source>
        <dbReference type="Pfam" id="PF10105"/>
    </source>
</evidence>
<gene>
    <name evidence="2" type="ORF">MOTE_00960</name>
</gene>
<comment type="caution">
    <text evidence="2">The sequence shown here is derived from an EMBL/GenBank/DDBJ whole genome shotgun (WGS) entry which is preliminary data.</text>
</comment>
<accession>A0A1J5NS45</accession>
<dbReference type="InterPro" id="IPR018768">
    <property type="entry name" value="DUF2344"/>
</dbReference>
<dbReference type="Pfam" id="PF10105">
    <property type="entry name" value="DUF2344"/>
    <property type="match status" value="1"/>
</dbReference>
<dbReference type="AlphaFoldDB" id="A0A1J5NS45"/>
<proteinExistence type="predicted"/>
<dbReference type="OrthoDB" id="9780488at2"/>
<feature type="domain" description="DUF2344" evidence="1">
    <location>
        <begin position="2"/>
        <end position="185"/>
    </location>
</feature>
<dbReference type="EMBL" id="MDDC01000001">
    <property type="protein sequence ID" value="OIQ61526.1"/>
    <property type="molecule type" value="Genomic_DNA"/>
</dbReference>
<name>A0A1J5NS45_NEOTH</name>
<dbReference type="NCBIfam" id="TIGR03936">
    <property type="entry name" value="sam_1_link_chp"/>
    <property type="match status" value="1"/>
</dbReference>
<protein>
    <recommendedName>
        <fullName evidence="1">DUF2344 domain-containing protein</fullName>
    </recommendedName>
</protein>
<dbReference type="Proteomes" id="UP000182811">
    <property type="component" value="Unassembled WGS sequence"/>
</dbReference>
<evidence type="ECO:0000313" key="3">
    <source>
        <dbReference type="Proteomes" id="UP000182811"/>
    </source>
</evidence>
<organism evidence="2 3">
    <name type="scientific">Neomoorella thermoacetica</name>
    <name type="common">Clostridium thermoaceticum</name>
    <dbReference type="NCBI Taxonomy" id="1525"/>
    <lineage>
        <taxon>Bacteria</taxon>
        <taxon>Bacillati</taxon>
        <taxon>Bacillota</taxon>
        <taxon>Clostridia</taxon>
        <taxon>Neomoorellales</taxon>
        <taxon>Neomoorellaceae</taxon>
        <taxon>Neomoorella</taxon>
    </lineage>
</organism>
<reference evidence="2 3" key="1">
    <citation type="submission" date="2016-08" db="EMBL/GenBank/DDBJ databases">
        <title>Genome-based comparison of Moorella thermoacetic strains.</title>
        <authorList>
            <person name="Poehlein A."/>
            <person name="Bengelsdorf F.R."/>
            <person name="Esser C."/>
            <person name="Duerre P."/>
            <person name="Daniel R."/>
        </authorList>
    </citation>
    <scope>NUCLEOTIDE SEQUENCE [LARGE SCALE GENOMIC DNA]</scope>
    <source>
        <strain evidence="2 3">DSM 21394</strain>
    </source>
</reference>